<evidence type="ECO:0000256" key="1">
    <source>
        <dbReference type="ARBA" id="ARBA00022505"/>
    </source>
</evidence>
<dbReference type="InterPro" id="IPR037165">
    <property type="entry name" value="AldOxase/xan_DH_Mopterin-bd_sf"/>
</dbReference>
<dbReference type="SUPFAM" id="SSF56003">
    <property type="entry name" value="Molybdenum cofactor-binding domain"/>
    <property type="match status" value="1"/>
</dbReference>
<reference evidence="4 5" key="1">
    <citation type="journal article" date="2021" name="BMC Biol.">
        <title>Horizontally acquired antibacterial genes associated with adaptive radiation of ladybird beetles.</title>
        <authorList>
            <person name="Li H.S."/>
            <person name="Tang X.F."/>
            <person name="Huang Y.H."/>
            <person name="Xu Z.Y."/>
            <person name="Chen M.L."/>
            <person name="Du X.Y."/>
            <person name="Qiu B.Y."/>
            <person name="Chen P.T."/>
            <person name="Zhang W."/>
            <person name="Slipinski A."/>
            <person name="Escalona H.E."/>
            <person name="Waterhouse R.M."/>
            <person name="Zwick A."/>
            <person name="Pang H."/>
        </authorList>
    </citation>
    <scope>NUCLEOTIDE SEQUENCE [LARGE SCALE GENOMIC DNA]</scope>
    <source>
        <strain evidence="4">SYSU2018</strain>
    </source>
</reference>
<keyword evidence="5" id="KW-1185">Reference proteome</keyword>
<feature type="domain" description="Aldehyde oxidase/xanthine dehydrogenase second molybdopterin binding" evidence="3">
    <location>
        <begin position="126"/>
        <end position="379"/>
    </location>
</feature>
<dbReference type="InterPro" id="IPR008274">
    <property type="entry name" value="AldOxase/xan_DH_MoCoBD1"/>
</dbReference>
<evidence type="ECO:0000259" key="2">
    <source>
        <dbReference type="Pfam" id="PF02738"/>
    </source>
</evidence>
<dbReference type="EMBL" id="JABFTP020000083">
    <property type="protein sequence ID" value="KAL3274966.1"/>
    <property type="molecule type" value="Genomic_DNA"/>
</dbReference>
<dbReference type="PANTHER" id="PTHR11908">
    <property type="entry name" value="XANTHINE DEHYDROGENASE"/>
    <property type="match status" value="1"/>
</dbReference>
<dbReference type="InterPro" id="IPR016208">
    <property type="entry name" value="Ald_Oxase/xanthine_DH-like"/>
</dbReference>
<name>A0ABD2N845_9CUCU</name>
<organism evidence="4 5">
    <name type="scientific">Cryptolaemus montrouzieri</name>
    <dbReference type="NCBI Taxonomy" id="559131"/>
    <lineage>
        <taxon>Eukaryota</taxon>
        <taxon>Metazoa</taxon>
        <taxon>Ecdysozoa</taxon>
        <taxon>Arthropoda</taxon>
        <taxon>Hexapoda</taxon>
        <taxon>Insecta</taxon>
        <taxon>Pterygota</taxon>
        <taxon>Neoptera</taxon>
        <taxon>Endopterygota</taxon>
        <taxon>Coleoptera</taxon>
        <taxon>Polyphaga</taxon>
        <taxon>Cucujiformia</taxon>
        <taxon>Coccinelloidea</taxon>
        <taxon>Coccinellidae</taxon>
        <taxon>Scymninae</taxon>
        <taxon>Scymnini</taxon>
        <taxon>Cryptolaemus</taxon>
    </lineage>
</organism>
<evidence type="ECO:0000313" key="4">
    <source>
        <dbReference type="EMBL" id="KAL3274966.1"/>
    </source>
</evidence>
<dbReference type="AlphaFoldDB" id="A0ABD2N845"/>
<feature type="domain" description="Aldehyde oxidase/xanthine dehydrogenase first molybdopterin binding" evidence="2">
    <location>
        <begin position="3"/>
        <end position="113"/>
    </location>
</feature>
<dbReference type="InterPro" id="IPR046867">
    <property type="entry name" value="AldOxase/xan_DH_MoCoBD2"/>
</dbReference>
<accession>A0ABD2N845</accession>
<sequence length="460" mass="51258">MELVGKRFPFHCDYKVQVDDAGVIQSLHAEMYSDHGVGGNEQFNQFNIFDLFLANYDSDTFDVNYYRTRTDTPANTWVRAPGSSEGLALIESIMDHIAYELKMDPIDIRINNVGKNKKVLDYLGDLKEWANIDQRKEAIQAYNKENRWKKKGLSVVPMAYEFAPFGPVNVMVSIYHVDGSVTISHGGIEMGQGVNTKAAQVCAYKFNISLDKIHIYPSNSMISPNNASSGGSQTSEGICYGIDKACDELLERLKPFNKNDGVQTWEQLIQSAYGNFTYLTASAQYAPNAPFVKPYIIYGACAAEVEVDILTGQHLVKRVDLIEDVGTTLSPEVDVGQVEGAFIMGLGYYTLENIIFDKDGRQLTNNTWFYKPPGVKDIPIDFRVKFPKNNPNPDGILQSKAVGEPPLCMSVCLPLAIRNAVASARNDTDPSKPSYFSFDGPTSVEYTFMNSMNDSKQYTL</sequence>
<dbReference type="PANTHER" id="PTHR11908:SF132">
    <property type="entry name" value="ALDEHYDE OXIDASE 1-RELATED"/>
    <property type="match status" value="1"/>
</dbReference>
<dbReference type="Pfam" id="PF02738">
    <property type="entry name" value="MoCoBD_1"/>
    <property type="match status" value="1"/>
</dbReference>
<evidence type="ECO:0000313" key="5">
    <source>
        <dbReference type="Proteomes" id="UP001516400"/>
    </source>
</evidence>
<proteinExistence type="predicted"/>
<protein>
    <submittedName>
        <fullName evidence="4">Uncharacterized protein</fullName>
    </submittedName>
</protein>
<dbReference type="FunFam" id="3.30.365.10:FF:000008">
    <property type="entry name" value="Aldehyde oxidase1"/>
    <property type="match status" value="1"/>
</dbReference>
<comment type="caution">
    <text evidence="4">The sequence shown here is derived from an EMBL/GenBank/DDBJ whole genome shotgun (WGS) entry which is preliminary data.</text>
</comment>
<gene>
    <name evidence="4" type="ORF">HHI36_019741</name>
</gene>
<dbReference type="Proteomes" id="UP001516400">
    <property type="component" value="Unassembled WGS sequence"/>
</dbReference>
<dbReference type="Gene3D" id="3.30.365.10">
    <property type="entry name" value="Aldehyde oxidase/xanthine dehydrogenase, molybdopterin binding domain"/>
    <property type="match status" value="3"/>
</dbReference>
<keyword evidence="1" id="KW-0500">Molybdenum</keyword>
<dbReference type="Pfam" id="PF20256">
    <property type="entry name" value="MoCoBD_2"/>
    <property type="match status" value="1"/>
</dbReference>
<evidence type="ECO:0000259" key="3">
    <source>
        <dbReference type="Pfam" id="PF20256"/>
    </source>
</evidence>